<name>A0ABV3GC04_MICGL</name>
<protein>
    <submittedName>
        <fullName evidence="2">DUF6292 family protein</fullName>
    </submittedName>
</protein>
<dbReference type="InterPro" id="IPR046259">
    <property type="entry name" value="DUF6292"/>
</dbReference>
<keyword evidence="3" id="KW-1185">Reference proteome</keyword>
<sequence>MTQTPEPYSQEWLRLPVSYVRQVAEALGERVARWWDDPFDPRDATIELADGTALVWDEESGWRHGRFVSGEQGVRTELADVRYLGGGVLPAPTRVVTLLDDPAYGGTSRPEYRRYTHLGDGFDQALAGFVPVTAGPDGHRLRRLTV</sequence>
<proteinExistence type="predicted"/>
<evidence type="ECO:0000313" key="2">
    <source>
        <dbReference type="EMBL" id="MEV0968971.1"/>
    </source>
</evidence>
<dbReference type="Pfam" id="PF19809">
    <property type="entry name" value="DUF6292"/>
    <property type="match status" value="1"/>
</dbReference>
<dbReference type="Proteomes" id="UP001551675">
    <property type="component" value="Unassembled WGS sequence"/>
</dbReference>
<gene>
    <name evidence="2" type="ORF">AB0I59_10080</name>
</gene>
<dbReference type="RefSeq" id="WP_358131823.1">
    <property type="nucleotide sequence ID" value="NZ_JBFALK010000004.1"/>
</dbReference>
<comment type="caution">
    <text evidence="2">The sequence shown here is derived from an EMBL/GenBank/DDBJ whole genome shotgun (WGS) entry which is preliminary data.</text>
</comment>
<accession>A0ABV3GC04</accession>
<organism evidence="2 3">
    <name type="scientific">Microtetraspora glauca</name>
    <dbReference type="NCBI Taxonomy" id="1996"/>
    <lineage>
        <taxon>Bacteria</taxon>
        <taxon>Bacillati</taxon>
        <taxon>Actinomycetota</taxon>
        <taxon>Actinomycetes</taxon>
        <taxon>Streptosporangiales</taxon>
        <taxon>Streptosporangiaceae</taxon>
        <taxon>Microtetraspora</taxon>
    </lineage>
</organism>
<feature type="domain" description="DUF6292" evidence="1">
    <location>
        <begin position="19"/>
        <end position="100"/>
    </location>
</feature>
<evidence type="ECO:0000313" key="3">
    <source>
        <dbReference type="Proteomes" id="UP001551675"/>
    </source>
</evidence>
<dbReference type="EMBL" id="JBFALK010000004">
    <property type="protein sequence ID" value="MEV0968971.1"/>
    <property type="molecule type" value="Genomic_DNA"/>
</dbReference>
<evidence type="ECO:0000259" key="1">
    <source>
        <dbReference type="Pfam" id="PF19809"/>
    </source>
</evidence>
<reference evidence="2 3" key="1">
    <citation type="submission" date="2024-06" db="EMBL/GenBank/DDBJ databases">
        <title>The Natural Products Discovery Center: Release of the First 8490 Sequenced Strains for Exploring Actinobacteria Biosynthetic Diversity.</title>
        <authorList>
            <person name="Kalkreuter E."/>
            <person name="Kautsar S.A."/>
            <person name="Yang D."/>
            <person name="Bader C.D."/>
            <person name="Teijaro C.N."/>
            <person name="Fluegel L."/>
            <person name="Davis C.M."/>
            <person name="Simpson J.R."/>
            <person name="Lauterbach L."/>
            <person name="Steele A.D."/>
            <person name="Gui C."/>
            <person name="Meng S."/>
            <person name="Li G."/>
            <person name="Viehrig K."/>
            <person name="Ye F."/>
            <person name="Su P."/>
            <person name="Kiefer A.F."/>
            <person name="Nichols A."/>
            <person name="Cepeda A.J."/>
            <person name="Yan W."/>
            <person name="Fan B."/>
            <person name="Jiang Y."/>
            <person name="Adhikari A."/>
            <person name="Zheng C.-J."/>
            <person name="Schuster L."/>
            <person name="Cowan T.M."/>
            <person name="Smanski M.J."/>
            <person name="Chevrette M.G."/>
            <person name="De Carvalho L.P.S."/>
            <person name="Shen B."/>
        </authorList>
    </citation>
    <scope>NUCLEOTIDE SEQUENCE [LARGE SCALE GENOMIC DNA]</scope>
    <source>
        <strain evidence="2 3">NPDC050100</strain>
    </source>
</reference>